<sequence length="60" mass="6830">MQLNNSQGSECSSRSRSQGSWVRTPSHGRGARVPQWCVCGLHPVLRWSRTELNPDRLFYG</sequence>
<evidence type="ECO:0000313" key="3">
    <source>
        <dbReference type="Proteomes" id="UP001341840"/>
    </source>
</evidence>
<name>A0ABU6ZCR5_9FABA</name>
<feature type="non-terminal residue" evidence="2">
    <location>
        <position position="60"/>
    </location>
</feature>
<feature type="region of interest" description="Disordered" evidence="1">
    <location>
        <begin position="1"/>
        <end position="32"/>
    </location>
</feature>
<protein>
    <submittedName>
        <fullName evidence="2">Uncharacterized protein</fullName>
    </submittedName>
</protein>
<dbReference type="Proteomes" id="UP001341840">
    <property type="component" value="Unassembled WGS sequence"/>
</dbReference>
<feature type="compositionally biased region" description="Low complexity" evidence="1">
    <location>
        <begin position="1"/>
        <end position="20"/>
    </location>
</feature>
<evidence type="ECO:0000313" key="2">
    <source>
        <dbReference type="EMBL" id="MED6219683.1"/>
    </source>
</evidence>
<comment type="caution">
    <text evidence="2">The sequence shown here is derived from an EMBL/GenBank/DDBJ whole genome shotgun (WGS) entry which is preliminary data.</text>
</comment>
<keyword evidence="3" id="KW-1185">Reference proteome</keyword>
<organism evidence="2 3">
    <name type="scientific">Stylosanthes scabra</name>
    <dbReference type="NCBI Taxonomy" id="79078"/>
    <lineage>
        <taxon>Eukaryota</taxon>
        <taxon>Viridiplantae</taxon>
        <taxon>Streptophyta</taxon>
        <taxon>Embryophyta</taxon>
        <taxon>Tracheophyta</taxon>
        <taxon>Spermatophyta</taxon>
        <taxon>Magnoliopsida</taxon>
        <taxon>eudicotyledons</taxon>
        <taxon>Gunneridae</taxon>
        <taxon>Pentapetalae</taxon>
        <taxon>rosids</taxon>
        <taxon>fabids</taxon>
        <taxon>Fabales</taxon>
        <taxon>Fabaceae</taxon>
        <taxon>Papilionoideae</taxon>
        <taxon>50 kb inversion clade</taxon>
        <taxon>dalbergioids sensu lato</taxon>
        <taxon>Dalbergieae</taxon>
        <taxon>Pterocarpus clade</taxon>
        <taxon>Stylosanthes</taxon>
    </lineage>
</organism>
<evidence type="ECO:0000256" key="1">
    <source>
        <dbReference type="SAM" id="MobiDB-lite"/>
    </source>
</evidence>
<dbReference type="EMBL" id="JASCZI010272055">
    <property type="protein sequence ID" value="MED6219683.1"/>
    <property type="molecule type" value="Genomic_DNA"/>
</dbReference>
<reference evidence="2 3" key="1">
    <citation type="journal article" date="2023" name="Plants (Basel)">
        <title>Bridging the Gap: Combining Genomics and Transcriptomics Approaches to Understand Stylosanthes scabra, an Orphan Legume from the Brazilian Caatinga.</title>
        <authorList>
            <person name="Ferreira-Neto J.R.C."/>
            <person name="da Silva M.D."/>
            <person name="Binneck E."/>
            <person name="de Melo N.F."/>
            <person name="da Silva R.H."/>
            <person name="de Melo A.L.T.M."/>
            <person name="Pandolfi V."/>
            <person name="Bustamante F.O."/>
            <person name="Brasileiro-Vidal A.C."/>
            <person name="Benko-Iseppon A.M."/>
        </authorList>
    </citation>
    <scope>NUCLEOTIDE SEQUENCE [LARGE SCALE GENOMIC DNA]</scope>
    <source>
        <tissue evidence="2">Leaves</tissue>
    </source>
</reference>
<gene>
    <name evidence="2" type="ORF">PIB30_038090</name>
</gene>
<proteinExistence type="predicted"/>
<accession>A0ABU6ZCR5</accession>